<proteinExistence type="predicted"/>
<dbReference type="InterPro" id="IPR010144">
    <property type="entry name" value="CRISPR-assoc_prot_Csd1-typ"/>
</dbReference>
<dbReference type="AlphaFoldDB" id="M6RRW1"/>
<evidence type="ECO:0000313" key="1">
    <source>
        <dbReference type="EMBL" id="EMO03583.1"/>
    </source>
</evidence>
<dbReference type="Pfam" id="PF09709">
    <property type="entry name" value="Cas_Csd1"/>
    <property type="match status" value="1"/>
</dbReference>
<sequence>MPELKKDPLWAEIEEDKHYLTFKLQGQNEIICSDKTIVQTISQNASDDEVEKGICLVSGKTNPIERLHSKISLTGANTSGANLVSFNLDAFESYGKKQGSNAPTSKYANFAYGTSISSLTSKDSRQKILIGNTTMMFWSETKNELEDEFLSLLKPSDEDQKKTQNENKKHAVIKRSKNISFLLLPESCNIY</sequence>
<comment type="caution">
    <text evidence="1">The sequence shown here is derived from an EMBL/GenBank/DDBJ whole genome shotgun (WGS) entry which is preliminary data.</text>
</comment>
<dbReference type="EMBL" id="AHNZ02000825">
    <property type="protein sequence ID" value="EMO03583.1"/>
    <property type="molecule type" value="Genomic_DNA"/>
</dbReference>
<dbReference type="Proteomes" id="UP000012092">
    <property type="component" value="Unassembled WGS sequence"/>
</dbReference>
<accession>M6RRW1</accession>
<organism evidence="1 2">
    <name type="scientific">Leptospira interrogans serovar Icterohaemorrhagiae str. Verdun HP</name>
    <dbReference type="NCBI Taxonomy" id="1049910"/>
    <lineage>
        <taxon>Bacteria</taxon>
        <taxon>Pseudomonadati</taxon>
        <taxon>Spirochaetota</taxon>
        <taxon>Spirochaetia</taxon>
        <taxon>Leptospirales</taxon>
        <taxon>Leptospiraceae</taxon>
        <taxon>Leptospira</taxon>
    </lineage>
</organism>
<reference evidence="1 2" key="1">
    <citation type="submission" date="2013-01" db="EMBL/GenBank/DDBJ databases">
        <authorList>
            <person name="Harkins D.M."/>
            <person name="Durkin A.S."/>
            <person name="Brinkac L.M."/>
            <person name="Haft D.H."/>
            <person name="Selengut J.D."/>
            <person name="Sanka R."/>
            <person name="DePew J."/>
            <person name="Purushe J."/>
            <person name="Picardeau M."/>
            <person name="Werts C."/>
            <person name="Goarant C."/>
            <person name="Vinetz J.M."/>
            <person name="Sutton G.G."/>
            <person name="Nierman W.C."/>
            <person name="Fouts D.E."/>
        </authorList>
    </citation>
    <scope>NUCLEOTIDE SEQUENCE [LARGE SCALE GENOMIC DNA]</scope>
    <source>
        <strain evidence="1 2">Verdun HP</strain>
    </source>
</reference>
<gene>
    <name evidence="1" type="ORF">LEP1GSC116_3358</name>
</gene>
<evidence type="ECO:0000313" key="2">
    <source>
        <dbReference type="Proteomes" id="UP000012092"/>
    </source>
</evidence>
<name>M6RRW1_LEPIR</name>
<protein>
    <submittedName>
        <fullName evidence="1">CRISPR-associated protein (Cas_Csd1) domain protein</fullName>
    </submittedName>
</protein>